<proteinExistence type="predicted"/>
<dbReference type="Pfam" id="PF13092">
    <property type="entry name" value="CENP-L"/>
    <property type="match status" value="1"/>
</dbReference>
<accession>A0A072PEI7</accession>
<dbReference type="VEuPathDB" id="FungiDB:A1O9_05616"/>
<dbReference type="OrthoDB" id="8864979at2759"/>
<dbReference type="RefSeq" id="XP_013260288.1">
    <property type="nucleotide sequence ID" value="XM_013404834.1"/>
</dbReference>
<protein>
    <submittedName>
        <fullName evidence="2">Uncharacterized protein</fullName>
    </submittedName>
</protein>
<gene>
    <name evidence="2" type="ORF">A1O9_05616</name>
</gene>
<feature type="compositionally biased region" description="Low complexity" evidence="1">
    <location>
        <begin position="27"/>
        <end position="41"/>
    </location>
</feature>
<keyword evidence="3" id="KW-1185">Reference proteome</keyword>
<dbReference type="GeneID" id="25280541"/>
<comment type="caution">
    <text evidence="2">The sequence shown here is derived from an EMBL/GenBank/DDBJ whole genome shotgun (WGS) entry which is preliminary data.</text>
</comment>
<dbReference type="EMBL" id="AMGV01000004">
    <property type="protein sequence ID" value="KEF57698.1"/>
    <property type="molecule type" value="Genomic_DNA"/>
</dbReference>
<dbReference type="Proteomes" id="UP000027920">
    <property type="component" value="Unassembled WGS sequence"/>
</dbReference>
<reference evidence="2 3" key="1">
    <citation type="submission" date="2013-03" db="EMBL/GenBank/DDBJ databases">
        <title>The Genome Sequence of Exophiala aquamarina CBS 119918.</title>
        <authorList>
            <consortium name="The Broad Institute Genomics Platform"/>
            <person name="Cuomo C."/>
            <person name="de Hoog S."/>
            <person name="Gorbushina A."/>
            <person name="Walker B."/>
            <person name="Young S.K."/>
            <person name="Zeng Q."/>
            <person name="Gargeya S."/>
            <person name="Fitzgerald M."/>
            <person name="Haas B."/>
            <person name="Abouelleil A."/>
            <person name="Allen A.W."/>
            <person name="Alvarado L."/>
            <person name="Arachchi H.M."/>
            <person name="Berlin A.M."/>
            <person name="Chapman S.B."/>
            <person name="Gainer-Dewar J."/>
            <person name="Goldberg J."/>
            <person name="Griggs A."/>
            <person name="Gujja S."/>
            <person name="Hansen M."/>
            <person name="Howarth C."/>
            <person name="Imamovic A."/>
            <person name="Ireland A."/>
            <person name="Larimer J."/>
            <person name="McCowan C."/>
            <person name="Murphy C."/>
            <person name="Pearson M."/>
            <person name="Poon T.W."/>
            <person name="Priest M."/>
            <person name="Roberts A."/>
            <person name="Saif S."/>
            <person name="Shea T."/>
            <person name="Sisk P."/>
            <person name="Sykes S."/>
            <person name="Wortman J."/>
            <person name="Nusbaum C."/>
            <person name="Birren B."/>
        </authorList>
    </citation>
    <scope>NUCLEOTIDE SEQUENCE [LARGE SCALE GENOMIC DNA]</scope>
    <source>
        <strain evidence="2 3">CBS 119918</strain>
    </source>
</reference>
<feature type="region of interest" description="Disordered" evidence="1">
    <location>
        <begin position="307"/>
        <end position="358"/>
    </location>
</feature>
<evidence type="ECO:0000256" key="1">
    <source>
        <dbReference type="SAM" id="MobiDB-lite"/>
    </source>
</evidence>
<feature type="region of interest" description="Disordered" evidence="1">
    <location>
        <begin position="75"/>
        <end position="102"/>
    </location>
</feature>
<feature type="region of interest" description="Disordered" evidence="1">
    <location>
        <begin position="21"/>
        <end position="41"/>
    </location>
</feature>
<dbReference type="HOGENOM" id="CLU_644047_0_0_1"/>
<evidence type="ECO:0000313" key="3">
    <source>
        <dbReference type="Proteomes" id="UP000027920"/>
    </source>
</evidence>
<organism evidence="2 3">
    <name type="scientific">Exophiala aquamarina CBS 119918</name>
    <dbReference type="NCBI Taxonomy" id="1182545"/>
    <lineage>
        <taxon>Eukaryota</taxon>
        <taxon>Fungi</taxon>
        <taxon>Dikarya</taxon>
        <taxon>Ascomycota</taxon>
        <taxon>Pezizomycotina</taxon>
        <taxon>Eurotiomycetes</taxon>
        <taxon>Chaetothyriomycetidae</taxon>
        <taxon>Chaetothyriales</taxon>
        <taxon>Herpotrichiellaceae</taxon>
        <taxon>Exophiala</taxon>
    </lineage>
</organism>
<evidence type="ECO:0000313" key="2">
    <source>
        <dbReference type="EMBL" id="KEF57698.1"/>
    </source>
</evidence>
<sequence>MDDSIYDTSWTLYSIPSPTTSLRALLSSPPSTSQSPRSRSPILEKHAEAFQNSLVDRHRPRYEDEEEREKLGGLRAVSWTRLAPTSRDEASPRRKQKRKRNETTLDDSHIALERGLLVSLVYDKATYRFAIISAQQHGTSNKRTKTSASSDSSSSRTADEADSAAIVLAKASPAVFKAFHGYLTSTFAIQDMHALKLPPAFLASTLARYISSIYAVLSQTTSERQLPQDMKAILGTIKLSISFSAPIAPSLKMLDVEVPSESVLVALRDLDTDRDGRDGRERRGRDDPTAQSILKVLSRWVHERTGISLPLGPDETQRTAPSQSHASSTNPNHIDPGNPDPGKSSADAAHAPRSEPPMRVSRILSAAYAISSEGRLKLSLKSAQTCEDGPADGDHGGDFARDGSWNVVRKANETLLAAAVQEAARQLSEDS</sequence>
<dbReference type="InterPro" id="IPR025204">
    <property type="entry name" value="CENP-L"/>
</dbReference>
<name>A0A072PEI7_9EURO</name>
<feature type="compositionally biased region" description="Polar residues" evidence="1">
    <location>
        <begin position="318"/>
        <end position="332"/>
    </location>
</feature>
<dbReference type="AlphaFoldDB" id="A0A072PEI7"/>